<keyword evidence="1" id="KW-0808">Transferase</keyword>
<dbReference type="InterPro" id="IPR000182">
    <property type="entry name" value="GNAT_dom"/>
</dbReference>
<organism evidence="4 5">
    <name type="scientific">Butyrivibrio hungatei</name>
    <dbReference type="NCBI Taxonomy" id="185008"/>
    <lineage>
        <taxon>Bacteria</taxon>
        <taxon>Bacillati</taxon>
        <taxon>Bacillota</taxon>
        <taxon>Clostridia</taxon>
        <taxon>Lachnospirales</taxon>
        <taxon>Lachnospiraceae</taxon>
        <taxon>Butyrivibrio</taxon>
    </lineage>
</organism>
<dbReference type="GO" id="GO:0016747">
    <property type="term" value="F:acyltransferase activity, transferring groups other than amino-acyl groups"/>
    <property type="evidence" value="ECO:0007669"/>
    <property type="project" value="InterPro"/>
</dbReference>
<name>A0A1D9NZX8_9FIRM</name>
<dbReference type="Pfam" id="PF13508">
    <property type="entry name" value="Acetyltransf_7"/>
    <property type="match status" value="1"/>
</dbReference>
<evidence type="ECO:0000256" key="2">
    <source>
        <dbReference type="ARBA" id="ARBA00023315"/>
    </source>
</evidence>
<dbReference type="Gene3D" id="3.40.630.30">
    <property type="match status" value="1"/>
</dbReference>
<dbReference type="Proteomes" id="UP000179284">
    <property type="component" value="Chromosome I"/>
</dbReference>
<keyword evidence="2" id="KW-0012">Acyltransferase</keyword>
<dbReference type="PANTHER" id="PTHR43800:SF1">
    <property type="entry name" value="PEPTIDYL-LYSINE N-ACETYLTRANSFERASE YJAB"/>
    <property type="match status" value="1"/>
</dbReference>
<evidence type="ECO:0000259" key="3">
    <source>
        <dbReference type="PROSITE" id="PS51186"/>
    </source>
</evidence>
<dbReference type="SUPFAM" id="SSF55729">
    <property type="entry name" value="Acyl-CoA N-acyltransferases (Nat)"/>
    <property type="match status" value="1"/>
</dbReference>
<sequence>MKVMICENADWLLSEEAFSIYASCMYHPAYKDYKGQMDDLLCDPSTKVFVYENQGRKTGMIILKFSDAAAEIIGIAVSVDARRKGIGKQLIRRVMELDDLECVKAQTDDDSIGFYRKCGFSEEKIVIEYPDGPAVRYNCVLHKQTTSNL</sequence>
<dbReference type="InterPro" id="IPR016181">
    <property type="entry name" value="Acyl_CoA_acyltransferase"/>
</dbReference>
<dbReference type="KEGG" id="bhu:bhn_I0853"/>
<dbReference type="RefSeq" id="WP_071175619.1">
    <property type="nucleotide sequence ID" value="NZ_CP017831.1"/>
</dbReference>
<dbReference type="EMBL" id="CP017831">
    <property type="protein sequence ID" value="AOZ95887.1"/>
    <property type="molecule type" value="Genomic_DNA"/>
</dbReference>
<feature type="domain" description="N-acetyltransferase" evidence="3">
    <location>
        <begin position="4"/>
        <end position="142"/>
    </location>
</feature>
<evidence type="ECO:0000313" key="4">
    <source>
        <dbReference type="EMBL" id="AOZ95887.1"/>
    </source>
</evidence>
<dbReference type="AlphaFoldDB" id="A0A1D9NZX8"/>
<accession>A0A1D9NZX8</accession>
<keyword evidence="5" id="KW-1185">Reference proteome</keyword>
<proteinExistence type="predicted"/>
<dbReference type="PROSITE" id="PS51186">
    <property type="entry name" value="GNAT"/>
    <property type="match status" value="1"/>
</dbReference>
<reference evidence="5" key="1">
    <citation type="submission" date="2016-10" db="EMBL/GenBank/DDBJ databases">
        <title>The complete genome sequence of the rumen bacterium Butyrivibrio hungatei MB2003.</title>
        <authorList>
            <person name="Palevich N."/>
            <person name="Kelly W.J."/>
            <person name="Leahy S.C."/>
            <person name="Altermann E."/>
            <person name="Rakonjac J."/>
            <person name="Attwood G.T."/>
        </authorList>
    </citation>
    <scope>NUCLEOTIDE SEQUENCE [LARGE SCALE GENOMIC DNA]</scope>
    <source>
        <strain evidence="5">MB2003</strain>
    </source>
</reference>
<evidence type="ECO:0000313" key="5">
    <source>
        <dbReference type="Proteomes" id="UP000179284"/>
    </source>
</evidence>
<dbReference type="PANTHER" id="PTHR43800">
    <property type="entry name" value="PEPTIDYL-LYSINE N-ACETYLTRANSFERASE YJAB"/>
    <property type="match status" value="1"/>
</dbReference>
<dbReference type="CDD" id="cd04301">
    <property type="entry name" value="NAT_SF"/>
    <property type="match status" value="1"/>
</dbReference>
<evidence type="ECO:0000256" key="1">
    <source>
        <dbReference type="ARBA" id="ARBA00022679"/>
    </source>
</evidence>
<protein>
    <submittedName>
        <fullName evidence="4">GNAT family acetyltransferase</fullName>
    </submittedName>
</protein>
<gene>
    <name evidence="4" type="ORF">bhn_I0853</name>
</gene>